<name>A0A7J9FMU8_9ROSI</name>
<gene>
    <name evidence="1" type="ORF">Gotri_026941</name>
</gene>
<reference evidence="1 2" key="1">
    <citation type="journal article" date="2019" name="Genome Biol. Evol.">
        <title>Insights into the evolution of the New World diploid cottons (Gossypium, subgenus Houzingenia) based on genome sequencing.</title>
        <authorList>
            <person name="Grover C.E."/>
            <person name="Arick M.A. 2nd"/>
            <person name="Thrash A."/>
            <person name="Conover J.L."/>
            <person name="Sanders W.S."/>
            <person name="Peterson D.G."/>
            <person name="Frelichowski J.E."/>
            <person name="Scheffler J.A."/>
            <person name="Scheffler B.E."/>
            <person name="Wendel J.F."/>
        </authorList>
    </citation>
    <scope>NUCLEOTIDE SEQUENCE [LARGE SCALE GENOMIC DNA]</scope>
    <source>
        <strain evidence="1">8</strain>
        <tissue evidence="1">Leaf</tissue>
    </source>
</reference>
<evidence type="ECO:0000313" key="2">
    <source>
        <dbReference type="Proteomes" id="UP000593568"/>
    </source>
</evidence>
<sequence length="39" mass="4799">MMLWYLLFKSFMHPYKTKSLEILKAISGIKYLCKRKRCE</sequence>
<dbReference type="Proteomes" id="UP000593568">
    <property type="component" value="Unassembled WGS sequence"/>
</dbReference>
<organism evidence="1 2">
    <name type="scientific">Gossypium trilobum</name>
    <dbReference type="NCBI Taxonomy" id="34281"/>
    <lineage>
        <taxon>Eukaryota</taxon>
        <taxon>Viridiplantae</taxon>
        <taxon>Streptophyta</taxon>
        <taxon>Embryophyta</taxon>
        <taxon>Tracheophyta</taxon>
        <taxon>Spermatophyta</taxon>
        <taxon>Magnoliopsida</taxon>
        <taxon>eudicotyledons</taxon>
        <taxon>Gunneridae</taxon>
        <taxon>Pentapetalae</taxon>
        <taxon>rosids</taxon>
        <taxon>malvids</taxon>
        <taxon>Malvales</taxon>
        <taxon>Malvaceae</taxon>
        <taxon>Malvoideae</taxon>
        <taxon>Gossypium</taxon>
    </lineage>
</organism>
<dbReference type="AlphaFoldDB" id="A0A7J9FMU8"/>
<protein>
    <submittedName>
        <fullName evidence="1">Uncharacterized protein</fullName>
    </submittedName>
</protein>
<accession>A0A7J9FMU8</accession>
<proteinExistence type="predicted"/>
<keyword evidence="2" id="KW-1185">Reference proteome</keyword>
<dbReference type="EMBL" id="JABEZW010223884">
    <property type="protein sequence ID" value="MBA0786642.1"/>
    <property type="molecule type" value="Genomic_DNA"/>
</dbReference>
<evidence type="ECO:0000313" key="1">
    <source>
        <dbReference type="EMBL" id="MBA0786642.1"/>
    </source>
</evidence>
<comment type="caution">
    <text evidence="1">The sequence shown here is derived from an EMBL/GenBank/DDBJ whole genome shotgun (WGS) entry which is preliminary data.</text>
</comment>